<dbReference type="PANTHER" id="PTHR22683:SF1">
    <property type="entry name" value="TYPE VII SECRETION SYSTEM PROTEIN ESSC"/>
    <property type="match status" value="1"/>
</dbReference>
<dbReference type="Gene3D" id="3.40.50.300">
    <property type="entry name" value="P-loop containing nucleotide triphosphate hydrolases"/>
    <property type="match status" value="3"/>
</dbReference>
<feature type="domain" description="FtsK" evidence="6">
    <location>
        <begin position="343"/>
        <end position="524"/>
    </location>
</feature>
<evidence type="ECO:0000256" key="4">
    <source>
        <dbReference type="SAM" id="MobiDB-lite"/>
    </source>
</evidence>
<dbReference type="PROSITE" id="PS50901">
    <property type="entry name" value="FTSK"/>
    <property type="match status" value="1"/>
</dbReference>
<protein>
    <submittedName>
        <fullName evidence="7">ESX-1 secretion system protein EccCa1</fullName>
    </submittedName>
</protein>
<feature type="transmembrane region" description="Helical" evidence="5">
    <location>
        <begin position="21"/>
        <end position="39"/>
    </location>
</feature>
<evidence type="ECO:0000313" key="8">
    <source>
        <dbReference type="Proteomes" id="UP000033640"/>
    </source>
</evidence>
<keyword evidence="1 3" id="KW-0547">Nucleotide-binding</keyword>
<dbReference type="OrthoDB" id="9807790at2"/>
<evidence type="ECO:0000256" key="1">
    <source>
        <dbReference type="ARBA" id="ARBA00022741"/>
    </source>
</evidence>
<evidence type="ECO:0000259" key="6">
    <source>
        <dbReference type="PROSITE" id="PS50901"/>
    </source>
</evidence>
<keyword evidence="5" id="KW-0812">Transmembrane</keyword>
<name>A0A0F0L538_9MICO</name>
<dbReference type="Proteomes" id="UP000033640">
    <property type="component" value="Unassembled WGS sequence"/>
</dbReference>
<dbReference type="SUPFAM" id="SSF52540">
    <property type="entry name" value="P-loop containing nucleoside triphosphate hydrolases"/>
    <property type="match status" value="2"/>
</dbReference>
<keyword evidence="2 3" id="KW-0067">ATP-binding</keyword>
<feature type="region of interest" description="Disordered" evidence="4">
    <location>
        <begin position="920"/>
        <end position="955"/>
    </location>
</feature>
<keyword evidence="5" id="KW-0472">Membrane</keyword>
<organism evidence="7 8">
    <name type="scientific">Microbacterium oxydans</name>
    <dbReference type="NCBI Taxonomy" id="82380"/>
    <lineage>
        <taxon>Bacteria</taxon>
        <taxon>Bacillati</taxon>
        <taxon>Actinomycetota</taxon>
        <taxon>Actinomycetes</taxon>
        <taxon>Micrococcales</taxon>
        <taxon>Microbacteriaceae</taxon>
        <taxon>Microbacterium</taxon>
    </lineage>
</organism>
<reference evidence="7 8" key="1">
    <citation type="submission" date="2015-02" db="EMBL/GenBank/DDBJ databases">
        <title>Draft genome sequences of ten Microbacterium spp. with emphasis on heavy metal contaminated environments.</title>
        <authorList>
            <person name="Corretto E."/>
        </authorList>
    </citation>
    <scope>NUCLEOTIDE SEQUENCE [LARGE SCALE GENOMIC DNA]</scope>
    <source>
        <strain evidence="7 8">BEL4b</strain>
    </source>
</reference>
<feature type="transmembrane region" description="Helical" evidence="5">
    <location>
        <begin position="45"/>
        <end position="66"/>
    </location>
</feature>
<proteinExistence type="predicted"/>
<accession>A0A0F0L538</accession>
<feature type="compositionally biased region" description="Basic and acidic residues" evidence="4">
    <location>
        <begin position="931"/>
        <end position="955"/>
    </location>
</feature>
<dbReference type="GO" id="GO:0003677">
    <property type="term" value="F:DNA binding"/>
    <property type="evidence" value="ECO:0007669"/>
    <property type="project" value="InterPro"/>
</dbReference>
<feature type="binding site" evidence="3">
    <location>
        <begin position="361"/>
        <end position="368"/>
    </location>
    <ligand>
        <name>ATP</name>
        <dbReference type="ChEBI" id="CHEBI:30616"/>
    </ligand>
</feature>
<dbReference type="EMBL" id="JYIW01000026">
    <property type="protein sequence ID" value="KJL28253.1"/>
    <property type="molecule type" value="Genomic_DNA"/>
</dbReference>
<evidence type="ECO:0000256" key="5">
    <source>
        <dbReference type="SAM" id="Phobius"/>
    </source>
</evidence>
<sequence>MVGMDSSPIPLPAAPAPTRRPPLPFIAAIVPVAAGVVLWLVTGSLYALCFAVLGPVMIAASLIDGVRVRRRERRANEADTEAAWVRAEEELARRQRGLRARMWHRYPDAATCIAQPPLRGLRPPDADTELVIGRGSVPSGIRSGGGDGERERRFERRCRSIADAPVRVTLGGGVCIRGPLPVAAAVARGLLVQLCLRFDPSQVALVGDLAAAGLSSQIPHTARARPGTFRIGVVHAESPATANLPEYEADAVIWLLPPASEVPAGVATVIDVVEPSAASLRTADEVVTVAVEGVSRAQFETIALDRMHRGQEDDGVPSSVRLDELAQETVAHGLPVAIGRGARADAVVDIVGDGPHAIVTGMTGAGKSELLVTWVTAIARAYGPDRVNFVLADFKGGTAFEPLRSLRQVAAVITDLDEESARRGVSSLRAELRRREAVLASAGARDVSEVSMPRLVIVVDEFAALLQEHPDLGSVFTDIAARGRALGLHLILGTQRASGVIRDALAANCPLRIALRVVDAPDSRLMIGSTAAAEIPGGAESRGLGFLRRPRDSDPQPIRVARADDAVLRDAARRWADAEAPHSPWLPALPVLLPLHEFSGASAAGDALVLGRADEPEQQRQPDQTLRLGVDRGLGILGASASGRTTALRVLAAQYPDAQWVPGDREAAWDLLSNWAAGADSPQPLVLCDDLDLLVSGFPVDYAQTFLQRCEQVLRSATGTTFVVTAAKASGPVGRVLDALPSRALLRFSSRVEHLAAGGEATGFLRDRPPGRARIGEREVQIAWIEDSAPAQASEHVALRWEPPSGASGIVTASPAAVALRLRAEYPRCAVIPVNGETPRASDEPTLIVGDVESWQRNPAMLQRTRADGSLLFRAESPTDLRQLAGVRELPPYALPHAGRAWAVRADHSPQRVFLPAFAPTQSYPAQPDPRGADHAHPARSRRELRQRTSRTESR</sequence>
<gene>
    <name evidence="7" type="primary">eccCa1_2</name>
    <name evidence="7" type="ORF">RS83_03323</name>
</gene>
<dbReference type="GO" id="GO:0005524">
    <property type="term" value="F:ATP binding"/>
    <property type="evidence" value="ECO:0007669"/>
    <property type="project" value="UniProtKB-UniRule"/>
</dbReference>
<dbReference type="PATRIC" id="fig|82380.11.peg.3354"/>
<dbReference type="CDD" id="cd01127">
    <property type="entry name" value="TrwB_TraG_TraD_VirD4"/>
    <property type="match status" value="1"/>
</dbReference>
<dbReference type="InterPro" id="IPR002543">
    <property type="entry name" value="FtsK_dom"/>
</dbReference>
<dbReference type="PANTHER" id="PTHR22683">
    <property type="entry name" value="SPORULATION PROTEIN RELATED"/>
    <property type="match status" value="1"/>
</dbReference>
<keyword evidence="5" id="KW-1133">Transmembrane helix</keyword>
<evidence type="ECO:0000256" key="2">
    <source>
        <dbReference type="ARBA" id="ARBA00022840"/>
    </source>
</evidence>
<dbReference type="AlphaFoldDB" id="A0A0F0L538"/>
<dbReference type="Pfam" id="PF01580">
    <property type="entry name" value="FtsK_SpoIIIE"/>
    <property type="match status" value="1"/>
</dbReference>
<dbReference type="InterPro" id="IPR050206">
    <property type="entry name" value="FtsK/SpoIIIE/SftA"/>
</dbReference>
<dbReference type="InterPro" id="IPR027417">
    <property type="entry name" value="P-loop_NTPase"/>
</dbReference>
<evidence type="ECO:0000256" key="3">
    <source>
        <dbReference type="PROSITE-ProRule" id="PRU00289"/>
    </source>
</evidence>
<comment type="caution">
    <text evidence="7">The sequence shown here is derived from an EMBL/GenBank/DDBJ whole genome shotgun (WGS) entry which is preliminary data.</text>
</comment>
<evidence type="ECO:0000313" key="7">
    <source>
        <dbReference type="EMBL" id="KJL28253.1"/>
    </source>
</evidence>